<dbReference type="PANTHER" id="PTHR43244">
    <property type="match status" value="1"/>
</dbReference>
<dbReference type="Pfam" id="PF00296">
    <property type="entry name" value="Bac_luciferase"/>
    <property type="match status" value="1"/>
</dbReference>
<name>A0A2T0JXN6_9ACTN</name>
<evidence type="ECO:0000259" key="2">
    <source>
        <dbReference type="Pfam" id="PF00296"/>
    </source>
</evidence>
<dbReference type="OrthoDB" id="675245at2"/>
<dbReference type="SUPFAM" id="SSF51679">
    <property type="entry name" value="Bacterial luciferase-like"/>
    <property type="match status" value="1"/>
</dbReference>
<dbReference type="Proteomes" id="UP000239415">
    <property type="component" value="Unassembled WGS sequence"/>
</dbReference>
<dbReference type="InterPro" id="IPR011251">
    <property type="entry name" value="Luciferase-like_dom"/>
</dbReference>
<dbReference type="GO" id="GO:0016705">
    <property type="term" value="F:oxidoreductase activity, acting on paired donors, with incorporation or reduction of molecular oxygen"/>
    <property type="evidence" value="ECO:0007669"/>
    <property type="project" value="InterPro"/>
</dbReference>
<proteinExistence type="predicted"/>
<dbReference type="EMBL" id="PVMZ01000026">
    <property type="protein sequence ID" value="PRX12948.1"/>
    <property type="molecule type" value="Genomic_DNA"/>
</dbReference>
<accession>A0A2T0JXN6</accession>
<dbReference type="Gene3D" id="3.20.20.30">
    <property type="entry name" value="Luciferase-like domain"/>
    <property type="match status" value="1"/>
</dbReference>
<evidence type="ECO:0000256" key="1">
    <source>
        <dbReference type="ARBA" id="ARBA00023002"/>
    </source>
</evidence>
<dbReference type="GO" id="GO:0004497">
    <property type="term" value="F:monooxygenase activity"/>
    <property type="evidence" value="ECO:0007669"/>
    <property type="project" value="UniProtKB-KW"/>
</dbReference>
<dbReference type="InterPro" id="IPR036661">
    <property type="entry name" value="Luciferase-like_sf"/>
</dbReference>
<comment type="caution">
    <text evidence="3">The sequence shown here is derived from an EMBL/GenBank/DDBJ whole genome shotgun (WGS) entry which is preliminary data.</text>
</comment>
<evidence type="ECO:0000313" key="3">
    <source>
        <dbReference type="EMBL" id="PRX12948.1"/>
    </source>
</evidence>
<sequence length="318" mass="32788">MSRIGVMFDCNRAPEELPEFAAACEAAGADDLWVVEDLGWNGGISAAALALAATTRLRVGIGIAPAPFRSPAVYAMEIATLARVHPGRIVAGIGHGVGDWMRRIGNAPKSPLALLEESIVAIRDLLNGETVDVDGREVQLEGIKLVHPPRVVPPIVTGVVKPRSLELSGRVADGTILVEGLQPPQIAESLGHIRRGGGGDDHEIITFAFLHVEGDAAKAAAIRATALTGQAGFLGVPVDEVFGLIGPASEVPAKVRTLEESGADTIVLRPFGDDHLGQAQAALKALGVLPREVGNAAGGRAVDGGVVAMVIVGVQESG</sequence>
<keyword evidence="3" id="KW-0503">Monooxygenase</keyword>
<keyword evidence="1" id="KW-0560">Oxidoreductase</keyword>
<organism evidence="3 4">
    <name type="scientific">Actinoplanes italicus</name>
    <dbReference type="NCBI Taxonomy" id="113567"/>
    <lineage>
        <taxon>Bacteria</taxon>
        <taxon>Bacillati</taxon>
        <taxon>Actinomycetota</taxon>
        <taxon>Actinomycetes</taxon>
        <taxon>Micromonosporales</taxon>
        <taxon>Micromonosporaceae</taxon>
        <taxon>Actinoplanes</taxon>
    </lineage>
</organism>
<dbReference type="PANTHER" id="PTHR43244:SF1">
    <property type="entry name" value="5,10-METHYLENETETRAHYDROMETHANOPTERIN REDUCTASE"/>
    <property type="match status" value="1"/>
</dbReference>
<gene>
    <name evidence="3" type="ORF">CLV67_12673</name>
</gene>
<dbReference type="CDD" id="cd01097">
    <property type="entry name" value="Tetrahydromethanopterin_reductase"/>
    <property type="match status" value="1"/>
</dbReference>
<keyword evidence="4" id="KW-1185">Reference proteome</keyword>
<dbReference type="AlphaFoldDB" id="A0A2T0JXN6"/>
<dbReference type="InterPro" id="IPR050564">
    <property type="entry name" value="F420-G6PD/mer"/>
</dbReference>
<evidence type="ECO:0000313" key="4">
    <source>
        <dbReference type="Proteomes" id="UP000239415"/>
    </source>
</evidence>
<reference evidence="3 4" key="1">
    <citation type="submission" date="2018-03" db="EMBL/GenBank/DDBJ databases">
        <title>Genomic Encyclopedia of Archaeal and Bacterial Type Strains, Phase II (KMG-II): from individual species to whole genera.</title>
        <authorList>
            <person name="Goeker M."/>
        </authorList>
    </citation>
    <scope>NUCLEOTIDE SEQUENCE [LARGE SCALE GENOMIC DNA]</scope>
    <source>
        <strain evidence="3 4">DSM 43146</strain>
    </source>
</reference>
<feature type="domain" description="Luciferase-like" evidence="2">
    <location>
        <begin position="13"/>
        <end position="225"/>
    </location>
</feature>
<dbReference type="RefSeq" id="WP_106329228.1">
    <property type="nucleotide sequence ID" value="NZ_PVMZ01000026.1"/>
</dbReference>
<protein>
    <submittedName>
        <fullName evidence="3">Alkanesulfonate monooxygenase SsuD/methylene tetrahydromethanopterin reductase-like flavin-dependent oxidoreductase (Luciferase family)</fullName>
    </submittedName>
</protein>